<name>A0ACD4QAJ4_9CAUD</name>
<keyword evidence="2" id="KW-1185">Reference proteome</keyword>
<evidence type="ECO:0000313" key="1">
    <source>
        <dbReference type="EMBL" id="WEV84046.1"/>
    </source>
</evidence>
<accession>A0ACD4QAJ4</accession>
<evidence type="ECO:0000313" key="2">
    <source>
        <dbReference type="Proteomes" id="UP000015553"/>
    </source>
</evidence>
<organism evidence="1 2">
    <name type="scientific">Mycobacterium phage Muddy</name>
    <dbReference type="NCBI Taxonomy" id="1340829"/>
    <lineage>
        <taxon>Viruses</taxon>
        <taxon>Duplodnaviria</taxon>
        <taxon>Heunggongvirae</taxon>
        <taxon>Uroviricota</taxon>
        <taxon>Caudoviricetes</taxon>
        <taxon>Mapvirus</taxon>
        <taxon>Mapvirus muddy</taxon>
    </lineage>
</organism>
<dbReference type="EMBL" id="KF024728">
    <property type="protein sequence ID" value="WEV84046.1"/>
    <property type="molecule type" value="Genomic_DNA"/>
</dbReference>
<dbReference type="Proteomes" id="UP000015553">
    <property type="component" value="Segment"/>
</dbReference>
<proteinExistence type="predicted"/>
<sequence>MKVKAWDLVPGDYYRGRKIFTLTRHPNGTVRIVVVCPKHLPVIGEPMGWKGKTYISGKFTFAGNEDVEIYRDEVNDPRFTPDIIESLLT</sequence>
<reference evidence="1" key="1">
    <citation type="submission" date="2013-05" db="EMBL/GenBank/DDBJ databases">
        <authorList>
            <person name="Govender V.S."/>
            <person name="Mchunu L.V."/>
            <person name="Naicker R.N."/>
            <person name="Sha K.I."/>
            <person name="Zinyembe F."/>
            <person name="Pillay B."/>
            <person name="Larsen M.H."/>
            <person name="Rubin E.J."/>
            <person name="Kasprowicz V.O."/>
            <person name="Bishai W.R."/>
            <person name="Bowman C.A."/>
            <person name="Russell D.A."/>
            <person name="Jacobs-Sera D."/>
            <person name="Hendrix R.W."/>
            <person name="Hatfull G.F."/>
        </authorList>
    </citation>
    <scope>NUCLEOTIDE SEQUENCE</scope>
</reference>
<gene>
    <name evidence="1" type="primary">2</name>
    <name evidence="1" type="ORF">PBI_MUDDY_2</name>
</gene>
<protein>
    <submittedName>
        <fullName evidence="1">Uncharacterized protein</fullName>
    </submittedName>
</protein>